<dbReference type="Proteomes" id="UP000544872">
    <property type="component" value="Unassembled WGS sequence"/>
</dbReference>
<reference evidence="3 4" key="1">
    <citation type="submission" date="2020-08" db="EMBL/GenBank/DDBJ databases">
        <title>Genomic Encyclopedia of Type Strains, Phase IV (KMG-IV): sequencing the most valuable type-strain genomes for metagenomic binning, comparative biology and taxonomic classification.</title>
        <authorList>
            <person name="Goeker M."/>
        </authorList>
    </citation>
    <scope>NUCLEOTIDE SEQUENCE [LARGE SCALE GENOMIC DNA]</scope>
    <source>
        <strain evidence="3 4">DSM 11590</strain>
    </source>
</reference>
<feature type="active site" evidence="2">
    <location>
        <position position="46"/>
    </location>
</feature>
<protein>
    <submittedName>
        <fullName evidence="3">PhzF family phenazine biosynthesis protein</fullName>
    </submittedName>
</protein>
<evidence type="ECO:0000256" key="1">
    <source>
        <dbReference type="ARBA" id="ARBA00008270"/>
    </source>
</evidence>
<sequence length="280" mass="30461">MTRPFHLIDVFGSTGFDGNPVAVVAAAEDLDTQTMQQITRWMNLSETTFLLPPTHPDADYRVRIFTLSHELPFAGHPTLGTCHAWLEMGGTPKTPGLIRQECGAGLIDIRQRDGLLFFSAPPLLRGGPVDDSTLRDITTLLRIPRSAIQDCRWIDNGPGWVGVLLDSADAVLAINPIRSFDRQIDIGLIGPYPKGHETAFELRALFSTPGGILIEDPITGSLNASAAQWMFETGRVQGSGYQAAQGTCLGRRGRISIRRGEDGSLWVGGKTITQMTGIRP</sequence>
<dbReference type="PIRSF" id="PIRSF016184">
    <property type="entry name" value="PhzC_PhzF"/>
    <property type="match status" value="1"/>
</dbReference>
<evidence type="ECO:0000313" key="4">
    <source>
        <dbReference type="Proteomes" id="UP000544872"/>
    </source>
</evidence>
<proteinExistence type="inferred from homology"/>
<dbReference type="Gene3D" id="3.10.310.10">
    <property type="entry name" value="Diaminopimelate Epimerase, Chain A, domain 1"/>
    <property type="match status" value="2"/>
</dbReference>
<dbReference type="NCBIfam" id="TIGR00654">
    <property type="entry name" value="PhzF_family"/>
    <property type="match status" value="1"/>
</dbReference>
<evidence type="ECO:0000313" key="3">
    <source>
        <dbReference type="EMBL" id="MBB6209803.1"/>
    </source>
</evidence>
<dbReference type="EMBL" id="JACIIX010000003">
    <property type="protein sequence ID" value="MBB6209803.1"/>
    <property type="molecule type" value="Genomic_DNA"/>
</dbReference>
<dbReference type="PANTHER" id="PTHR13774">
    <property type="entry name" value="PHENAZINE BIOSYNTHESIS PROTEIN"/>
    <property type="match status" value="1"/>
</dbReference>
<gene>
    <name evidence="3" type="ORF">FHS48_001211</name>
</gene>
<name>A0A7W9ZET7_NOVIT</name>
<comment type="similarity">
    <text evidence="1">Belongs to the PhzF family.</text>
</comment>
<dbReference type="Pfam" id="PF02567">
    <property type="entry name" value="PhzC-PhzF"/>
    <property type="match status" value="1"/>
</dbReference>
<dbReference type="GO" id="GO:0005737">
    <property type="term" value="C:cytoplasm"/>
    <property type="evidence" value="ECO:0007669"/>
    <property type="project" value="TreeGrafter"/>
</dbReference>
<dbReference type="RefSeq" id="WP_184262374.1">
    <property type="nucleotide sequence ID" value="NZ_JACIIX010000003.1"/>
</dbReference>
<dbReference type="PANTHER" id="PTHR13774:SF32">
    <property type="entry name" value="ANTISENSE-ENHANCING SEQUENCE 1"/>
    <property type="match status" value="1"/>
</dbReference>
<evidence type="ECO:0000256" key="2">
    <source>
        <dbReference type="PIRSR" id="PIRSR016184-1"/>
    </source>
</evidence>
<organism evidence="3 4">
    <name type="scientific">Novispirillum itersonii</name>
    <name type="common">Aquaspirillum itersonii</name>
    <dbReference type="NCBI Taxonomy" id="189"/>
    <lineage>
        <taxon>Bacteria</taxon>
        <taxon>Pseudomonadati</taxon>
        <taxon>Pseudomonadota</taxon>
        <taxon>Alphaproteobacteria</taxon>
        <taxon>Rhodospirillales</taxon>
        <taxon>Novispirillaceae</taxon>
        <taxon>Novispirillum</taxon>
    </lineage>
</organism>
<dbReference type="AlphaFoldDB" id="A0A7W9ZET7"/>
<dbReference type="GO" id="GO:0016853">
    <property type="term" value="F:isomerase activity"/>
    <property type="evidence" value="ECO:0007669"/>
    <property type="project" value="TreeGrafter"/>
</dbReference>
<dbReference type="InterPro" id="IPR003719">
    <property type="entry name" value="Phenazine_PhzF-like"/>
</dbReference>
<keyword evidence="4" id="KW-1185">Reference proteome</keyword>
<dbReference type="SUPFAM" id="SSF54506">
    <property type="entry name" value="Diaminopimelate epimerase-like"/>
    <property type="match status" value="1"/>
</dbReference>
<accession>A0A7W9ZET7</accession>
<comment type="caution">
    <text evidence="3">The sequence shown here is derived from an EMBL/GenBank/DDBJ whole genome shotgun (WGS) entry which is preliminary data.</text>
</comment>